<accession>A0ABX1KD75</accession>
<protein>
    <submittedName>
        <fullName evidence="7">Flippase-like domain-containing protein</fullName>
    </submittedName>
</protein>
<evidence type="ECO:0000256" key="2">
    <source>
        <dbReference type="ARBA" id="ARBA00022475"/>
    </source>
</evidence>
<feature type="transmembrane region" description="Helical" evidence="6">
    <location>
        <begin position="290"/>
        <end position="308"/>
    </location>
</feature>
<keyword evidence="8" id="KW-1185">Reference proteome</keyword>
<organism evidence="7 8">
    <name type="scientific">Microbacterium salsuginis</name>
    <dbReference type="NCBI Taxonomy" id="2722803"/>
    <lineage>
        <taxon>Bacteria</taxon>
        <taxon>Bacillati</taxon>
        <taxon>Actinomycetota</taxon>
        <taxon>Actinomycetes</taxon>
        <taxon>Micrococcales</taxon>
        <taxon>Microbacteriaceae</taxon>
        <taxon>Microbacterium</taxon>
    </lineage>
</organism>
<evidence type="ECO:0000313" key="8">
    <source>
        <dbReference type="Proteomes" id="UP001429745"/>
    </source>
</evidence>
<dbReference type="InterPro" id="IPR022791">
    <property type="entry name" value="L-PG_synthase/AglD"/>
</dbReference>
<evidence type="ECO:0000256" key="1">
    <source>
        <dbReference type="ARBA" id="ARBA00004651"/>
    </source>
</evidence>
<reference evidence="7 8" key="1">
    <citation type="submission" date="2020-04" db="EMBL/GenBank/DDBJ databases">
        <title>CFH 90308 Microbacterium sp.</title>
        <authorList>
            <person name="Nie G."/>
            <person name="Ming H."/>
            <person name="Xia T."/>
        </authorList>
    </citation>
    <scope>NUCLEOTIDE SEQUENCE [LARGE SCALE GENOMIC DNA]</scope>
    <source>
        <strain evidence="7 8">CFH 90308</strain>
    </source>
</reference>
<comment type="subcellular location">
    <subcellularLocation>
        <location evidence="1">Cell membrane</location>
        <topology evidence="1">Multi-pass membrane protein</topology>
    </subcellularLocation>
</comment>
<name>A0ABX1KD75_9MICO</name>
<proteinExistence type="predicted"/>
<keyword evidence="4 6" id="KW-1133">Transmembrane helix</keyword>
<evidence type="ECO:0000313" key="7">
    <source>
        <dbReference type="EMBL" id="NLP83361.1"/>
    </source>
</evidence>
<dbReference type="Pfam" id="PF03706">
    <property type="entry name" value="LPG_synthase_TM"/>
    <property type="match status" value="1"/>
</dbReference>
<feature type="transmembrane region" description="Helical" evidence="6">
    <location>
        <begin position="240"/>
        <end position="260"/>
    </location>
</feature>
<feature type="transmembrane region" description="Helical" evidence="6">
    <location>
        <begin position="50"/>
        <end position="73"/>
    </location>
</feature>
<comment type="caution">
    <text evidence="7">The sequence shown here is derived from an EMBL/GenBank/DDBJ whole genome shotgun (WGS) entry which is preliminary data.</text>
</comment>
<feature type="transmembrane region" description="Helical" evidence="6">
    <location>
        <begin position="140"/>
        <end position="159"/>
    </location>
</feature>
<dbReference type="PANTHER" id="PTHR40277:SF1">
    <property type="entry name" value="BLL5419 PROTEIN"/>
    <property type="match status" value="1"/>
</dbReference>
<evidence type="ECO:0000256" key="5">
    <source>
        <dbReference type="ARBA" id="ARBA00023136"/>
    </source>
</evidence>
<dbReference type="Proteomes" id="UP001429745">
    <property type="component" value="Unassembled WGS sequence"/>
</dbReference>
<keyword evidence="5 6" id="KW-0472">Membrane</keyword>
<feature type="transmembrane region" description="Helical" evidence="6">
    <location>
        <begin position="206"/>
        <end position="234"/>
    </location>
</feature>
<keyword evidence="2" id="KW-1003">Cell membrane</keyword>
<dbReference type="PANTHER" id="PTHR40277">
    <property type="entry name" value="BLL5419 PROTEIN"/>
    <property type="match status" value="1"/>
</dbReference>
<feature type="transmembrane region" description="Helical" evidence="6">
    <location>
        <begin position="267"/>
        <end position="284"/>
    </location>
</feature>
<feature type="transmembrane region" description="Helical" evidence="6">
    <location>
        <begin position="165"/>
        <end position="185"/>
    </location>
</feature>
<dbReference type="RefSeq" id="WP_168911780.1">
    <property type="nucleotide sequence ID" value="NZ_JABACI010000001.1"/>
</dbReference>
<evidence type="ECO:0000256" key="6">
    <source>
        <dbReference type="SAM" id="Phobius"/>
    </source>
</evidence>
<evidence type="ECO:0000256" key="3">
    <source>
        <dbReference type="ARBA" id="ARBA00022692"/>
    </source>
</evidence>
<sequence length="323" mass="32478">MSAAIPHSGRAVRPAARWQPWARAAAGLAILAAILAVTGAEPFLRGIASVSAPAIAAAALLAAAATAAAAWRWRVLAGRLGLRLGWGQSVAAYYRSQFLNTVLPGGVVGDVERAITHGRRLDRVAQATRAVVAERTAGQVVQLALAIVVVAAIGFAAYAPAMAVLLGSLGVVVALAAIGMLSGRVRRAVVRELGILREAFRTVGTVLAVVAASVIVVTAHVLTFVVACAATGVVASPEQMTLAAIAAVLASSLPLGIGGWGPREGAAAWAFSAVGLGATAGITAATAYGVLVMIALAPGALIVAASLLRRRHVPTDAGRRATT</sequence>
<evidence type="ECO:0000256" key="4">
    <source>
        <dbReference type="ARBA" id="ARBA00022989"/>
    </source>
</evidence>
<dbReference type="EMBL" id="JABACI010000001">
    <property type="protein sequence ID" value="NLP83361.1"/>
    <property type="molecule type" value="Genomic_DNA"/>
</dbReference>
<keyword evidence="3 6" id="KW-0812">Transmembrane</keyword>
<gene>
    <name evidence="7" type="ORF">HF576_05850</name>
</gene>